<organism evidence="8 9">
    <name type="scientific">Sterolibacterium denitrificans</name>
    <dbReference type="NCBI Taxonomy" id="157592"/>
    <lineage>
        <taxon>Bacteria</taxon>
        <taxon>Pseudomonadati</taxon>
        <taxon>Pseudomonadota</taxon>
        <taxon>Betaproteobacteria</taxon>
        <taxon>Nitrosomonadales</taxon>
        <taxon>Sterolibacteriaceae</taxon>
        <taxon>Sterolibacterium</taxon>
    </lineage>
</organism>
<evidence type="ECO:0000313" key="9">
    <source>
        <dbReference type="Proteomes" id="UP000242886"/>
    </source>
</evidence>
<evidence type="ECO:0000313" key="8">
    <source>
        <dbReference type="EMBL" id="SMB22277.1"/>
    </source>
</evidence>
<dbReference type="CDD" id="cd07984">
    <property type="entry name" value="LPLAT_LABLAT-like"/>
    <property type="match status" value="1"/>
</dbReference>
<evidence type="ECO:0000256" key="2">
    <source>
        <dbReference type="ARBA" id="ARBA00022475"/>
    </source>
</evidence>
<protein>
    <submittedName>
        <fullName evidence="8">Lipid A biosynthesis acyltransferase</fullName>
    </submittedName>
</protein>
<dbReference type="NCBIfam" id="NF006487">
    <property type="entry name" value="PRK08905.1"/>
    <property type="match status" value="1"/>
</dbReference>
<dbReference type="RefSeq" id="WP_154715923.1">
    <property type="nucleotide sequence ID" value="NZ_LT837803.1"/>
</dbReference>
<feature type="transmembrane region" description="Helical" evidence="7">
    <location>
        <begin position="12"/>
        <end position="30"/>
    </location>
</feature>
<keyword evidence="7" id="KW-0812">Transmembrane</keyword>
<dbReference type="GO" id="GO:0016746">
    <property type="term" value="F:acyltransferase activity"/>
    <property type="evidence" value="ECO:0007669"/>
    <property type="project" value="UniProtKB-KW"/>
</dbReference>
<keyword evidence="7" id="KW-1133">Transmembrane helix</keyword>
<keyword evidence="4" id="KW-0808">Transferase</keyword>
<dbReference type="PANTHER" id="PTHR30606">
    <property type="entry name" value="LIPID A BIOSYNTHESIS LAUROYL ACYLTRANSFERASE"/>
    <property type="match status" value="1"/>
</dbReference>
<evidence type="ECO:0000256" key="3">
    <source>
        <dbReference type="ARBA" id="ARBA00022519"/>
    </source>
</evidence>
<evidence type="ECO:0000256" key="7">
    <source>
        <dbReference type="SAM" id="Phobius"/>
    </source>
</evidence>
<gene>
    <name evidence="8" type="ORF">SDENCHOL_10530</name>
</gene>
<keyword evidence="2" id="KW-1003">Cell membrane</keyword>
<keyword evidence="5 7" id="KW-0472">Membrane</keyword>
<evidence type="ECO:0000256" key="6">
    <source>
        <dbReference type="ARBA" id="ARBA00023315"/>
    </source>
</evidence>
<comment type="subcellular location">
    <subcellularLocation>
        <location evidence="1">Cell inner membrane</location>
    </subcellularLocation>
</comment>
<dbReference type="EMBL" id="LT837803">
    <property type="protein sequence ID" value="SMB22277.1"/>
    <property type="molecule type" value="Genomic_DNA"/>
</dbReference>
<dbReference type="GO" id="GO:0009247">
    <property type="term" value="P:glycolipid biosynthetic process"/>
    <property type="evidence" value="ECO:0007669"/>
    <property type="project" value="UniProtKB-ARBA"/>
</dbReference>
<dbReference type="PANTHER" id="PTHR30606:SF10">
    <property type="entry name" value="PHOSPHATIDYLINOSITOL MANNOSIDE ACYLTRANSFERASE"/>
    <property type="match status" value="1"/>
</dbReference>
<keyword evidence="3" id="KW-0997">Cell inner membrane</keyword>
<sequence length="286" mass="31349">MSFLFSLLSRLPLSILHNLGALLGWIVYLASPTYRRHLRENTAQAGPWAVAARAAAIAEAGKGLLELPYIWLRPQAQVIGQVMRVTGWELIEAAWREERGILLLTPHLGCFEITAQYYGSFRPITVLYRPPKLAWLQPLMEKGRGTHLKLAPADLGGVRSLMKALRRKEAVGMLPDQVPGRGEGIWAPFFGKPAYTMTLAARLAESDDVTVLLIHAERLAYGAGYHVVVQPLGAPLAETLEARVAQFNAALESLIETYPEQYLWSYNRYKAPAGALPPGADAGAGA</sequence>
<evidence type="ECO:0000256" key="5">
    <source>
        <dbReference type="ARBA" id="ARBA00023136"/>
    </source>
</evidence>
<keyword evidence="6 8" id="KW-0012">Acyltransferase</keyword>
<proteinExistence type="predicted"/>
<name>A0A7Z7HQ08_9PROT</name>
<evidence type="ECO:0000256" key="4">
    <source>
        <dbReference type="ARBA" id="ARBA00022679"/>
    </source>
</evidence>
<accession>A0A7Z7HQ08</accession>
<keyword evidence="9" id="KW-1185">Reference proteome</keyword>
<dbReference type="PIRSF" id="PIRSF026649">
    <property type="entry name" value="MsbB"/>
    <property type="match status" value="1"/>
</dbReference>
<evidence type="ECO:0000256" key="1">
    <source>
        <dbReference type="ARBA" id="ARBA00004533"/>
    </source>
</evidence>
<reference evidence="8" key="1">
    <citation type="submission" date="2017-03" db="EMBL/GenBank/DDBJ databases">
        <authorList>
            <consortium name="AG Boll"/>
        </authorList>
    </citation>
    <scope>NUCLEOTIDE SEQUENCE [LARGE SCALE GENOMIC DNA]</scope>
    <source>
        <strain evidence="8">Chol</strain>
    </source>
</reference>
<dbReference type="GO" id="GO:0005886">
    <property type="term" value="C:plasma membrane"/>
    <property type="evidence" value="ECO:0007669"/>
    <property type="project" value="UniProtKB-SubCell"/>
</dbReference>
<dbReference type="Proteomes" id="UP000242886">
    <property type="component" value="Chromosome SDENCHOL"/>
</dbReference>
<dbReference type="Pfam" id="PF03279">
    <property type="entry name" value="Lip_A_acyltrans"/>
    <property type="match status" value="1"/>
</dbReference>
<dbReference type="AlphaFoldDB" id="A0A7Z7HQ08"/>
<dbReference type="InterPro" id="IPR004960">
    <property type="entry name" value="LipA_acyltrans"/>
</dbReference>